<feature type="domain" description="HTH tetR-type" evidence="5">
    <location>
        <begin position="230"/>
        <end position="290"/>
    </location>
</feature>
<dbReference type="InterPro" id="IPR009057">
    <property type="entry name" value="Homeodomain-like_sf"/>
</dbReference>
<feature type="DNA-binding region" description="H-T-H motif" evidence="4">
    <location>
        <begin position="253"/>
        <end position="272"/>
    </location>
</feature>
<dbReference type="Pfam" id="PF00440">
    <property type="entry name" value="TetR_N"/>
    <property type="match status" value="2"/>
</dbReference>
<dbReference type="PANTHER" id="PTHR30055">
    <property type="entry name" value="HTH-TYPE TRANSCRIPTIONAL REGULATOR RUTR"/>
    <property type="match status" value="1"/>
</dbReference>
<feature type="DNA-binding region" description="H-T-H motif" evidence="4">
    <location>
        <begin position="38"/>
        <end position="57"/>
    </location>
</feature>
<dbReference type="GO" id="GO:0003700">
    <property type="term" value="F:DNA-binding transcription factor activity"/>
    <property type="evidence" value="ECO:0007669"/>
    <property type="project" value="TreeGrafter"/>
</dbReference>
<evidence type="ECO:0000256" key="3">
    <source>
        <dbReference type="ARBA" id="ARBA00023163"/>
    </source>
</evidence>
<evidence type="ECO:0000259" key="5">
    <source>
        <dbReference type="PROSITE" id="PS50977"/>
    </source>
</evidence>
<evidence type="ECO:0000313" key="6">
    <source>
        <dbReference type="EMBL" id="VVD85194.1"/>
    </source>
</evidence>
<accession>A0A5E4TFG4</accession>
<proteinExistence type="predicted"/>
<dbReference type="GO" id="GO:0000976">
    <property type="term" value="F:transcription cis-regulatory region binding"/>
    <property type="evidence" value="ECO:0007669"/>
    <property type="project" value="TreeGrafter"/>
</dbReference>
<keyword evidence="3" id="KW-0804">Transcription</keyword>
<name>A0A5E4TFG4_9BURK</name>
<dbReference type="PANTHER" id="PTHR30055:SF234">
    <property type="entry name" value="HTH-TYPE TRANSCRIPTIONAL REGULATOR BETI"/>
    <property type="match status" value="1"/>
</dbReference>
<dbReference type="RefSeq" id="WP_150689960.1">
    <property type="nucleotide sequence ID" value="NZ_CABPSJ010000002.1"/>
</dbReference>
<sequence>MSASTEVRGGASDAAAQAERLRTAAYELACARGFSELSARSLAAATGGSPSAVNYHFGGRDQLLLAVYDEVATRLASARESALAQCLATAPSWADLPDVFTSMLQLRLSNDRGVLALLLELEHEVEAGREPQLRPAAQAEVELEWAFWFALAKRFGVSDSAADVWAALGLGLTGLLLCEPDPGARSAWISAPATRLHRRMTAQPVTLLPMRGPTAMAGVEAIAQRLPQANETARKILDAALATIAKKGADRLVQREIASIVGVSLASVTYFFRTKHDLIFAAFAELCRRMHAHVEEFERLGGGEESLAALADRDTFSGFAAMSALLRAAARDESLAPIARDIRQMRGVGSYVMLSKRGISADWLDAFIWGVMMSGKYRPLQFFDPIDSKAKLLEFSTERIGIVFDGASSAHDCR</sequence>
<protein>
    <submittedName>
        <fullName evidence="6">HTH-type transcriptional regulator BetI</fullName>
    </submittedName>
</protein>
<dbReference type="PROSITE" id="PS50977">
    <property type="entry name" value="HTH_TETR_2"/>
    <property type="match status" value="2"/>
</dbReference>
<evidence type="ECO:0000313" key="7">
    <source>
        <dbReference type="Proteomes" id="UP000337189"/>
    </source>
</evidence>
<dbReference type="Proteomes" id="UP000337189">
    <property type="component" value="Unassembled WGS sequence"/>
</dbReference>
<gene>
    <name evidence="6" type="primary">betI</name>
    <name evidence="6" type="ORF">PCO31110_01318</name>
</gene>
<evidence type="ECO:0000256" key="4">
    <source>
        <dbReference type="PROSITE-ProRule" id="PRU00335"/>
    </source>
</evidence>
<keyword evidence="2 4" id="KW-0238">DNA-binding</keyword>
<evidence type="ECO:0000256" key="1">
    <source>
        <dbReference type="ARBA" id="ARBA00023015"/>
    </source>
</evidence>
<dbReference type="InterPro" id="IPR001647">
    <property type="entry name" value="HTH_TetR"/>
</dbReference>
<dbReference type="AlphaFoldDB" id="A0A5E4TFG4"/>
<reference evidence="6 7" key="1">
    <citation type="submission" date="2019-08" db="EMBL/GenBank/DDBJ databases">
        <authorList>
            <person name="Peeters C."/>
        </authorList>
    </citation>
    <scope>NUCLEOTIDE SEQUENCE [LARGE SCALE GENOMIC DNA]</scope>
    <source>
        <strain evidence="6 7">LMG 31110</strain>
    </source>
</reference>
<dbReference type="OrthoDB" id="6684185at2"/>
<dbReference type="EMBL" id="CABPSJ010000002">
    <property type="protein sequence ID" value="VVD85194.1"/>
    <property type="molecule type" value="Genomic_DNA"/>
</dbReference>
<dbReference type="Gene3D" id="1.10.357.10">
    <property type="entry name" value="Tetracycline Repressor, domain 2"/>
    <property type="match status" value="2"/>
</dbReference>
<organism evidence="6 7">
    <name type="scientific">Pandoraea communis</name>
    <dbReference type="NCBI Taxonomy" id="2508297"/>
    <lineage>
        <taxon>Bacteria</taxon>
        <taxon>Pseudomonadati</taxon>
        <taxon>Pseudomonadota</taxon>
        <taxon>Betaproteobacteria</taxon>
        <taxon>Burkholderiales</taxon>
        <taxon>Burkholderiaceae</taxon>
        <taxon>Pandoraea</taxon>
    </lineage>
</organism>
<dbReference type="SUPFAM" id="SSF46689">
    <property type="entry name" value="Homeodomain-like"/>
    <property type="match status" value="2"/>
</dbReference>
<keyword evidence="1" id="KW-0805">Transcription regulation</keyword>
<evidence type="ECO:0000256" key="2">
    <source>
        <dbReference type="ARBA" id="ARBA00023125"/>
    </source>
</evidence>
<dbReference type="InterPro" id="IPR050109">
    <property type="entry name" value="HTH-type_TetR-like_transc_reg"/>
</dbReference>
<feature type="domain" description="HTH tetR-type" evidence="5">
    <location>
        <begin position="15"/>
        <end position="75"/>
    </location>
</feature>